<protein>
    <submittedName>
        <fullName evidence="1">DUF4194 domain-containing protein</fullName>
    </submittedName>
</protein>
<reference evidence="1" key="1">
    <citation type="submission" date="2021-12" db="EMBL/GenBank/DDBJ databases">
        <title>Alicyclobacillaceae gen. nov., sp. nov., isolated from chalcocite enrichment system.</title>
        <authorList>
            <person name="Jiang Z."/>
        </authorList>
    </citation>
    <scope>NUCLEOTIDE SEQUENCE</scope>
    <source>
        <strain evidence="1">MYW30-H2</strain>
    </source>
</reference>
<organism evidence="1 2">
    <name type="scientific">Fodinisporobacter ferrooxydans</name>
    <dbReference type="NCBI Taxonomy" id="2901836"/>
    <lineage>
        <taxon>Bacteria</taxon>
        <taxon>Bacillati</taxon>
        <taxon>Bacillota</taxon>
        <taxon>Bacilli</taxon>
        <taxon>Bacillales</taxon>
        <taxon>Alicyclobacillaceae</taxon>
        <taxon>Fodinisporobacter</taxon>
    </lineage>
</organism>
<name>A0ABY4CL43_9BACL</name>
<dbReference type="Proteomes" id="UP000830167">
    <property type="component" value="Chromosome"/>
</dbReference>
<sequence>MDWQREYEALSDRDREQFSRLLSILFDQTFLVRDVWDAKEGRLTGSREYRFAERVKPMLDAYLSVSGWALQVDSLRGVMALYNRFGRNRKNADKLTTYILYVLRLIYDEQLEQVSGRREIVIWLRDVYEKLRAFGFIEKKLAVTRLQAAFMKLRKLSIMERIDGEGFQPDSRWIVYPTIRMLVSDERISQLYEMLDQGKFDDPEEELMDLEEDLDVEVQDRIASIDEKEGEME</sequence>
<proteinExistence type="predicted"/>
<accession>A0ABY4CL43</accession>
<keyword evidence="2" id="KW-1185">Reference proteome</keyword>
<dbReference type="RefSeq" id="WP_347437916.1">
    <property type="nucleotide sequence ID" value="NZ_CP089291.1"/>
</dbReference>
<gene>
    <name evidence="1" type="ORF">LSG31_02930</name>
</gene>
<dbReference type="InterPro" id="IPR025449">
    <property type="entry name" value="JetB"/>
</dbReference>
<evidence type="ECO:0000313" key="2">
    <source>
        <dbReference type="Proteomes" id="UP000830167"/>
    </source>
</evidence>
<dbReference type="Pfam" id="PF13835">
    <property type="entry name" value="DUF4194"/>
    <property type="match status" value="1"/>
</dbReference>
<evidence type="ECO:0000313" key="1">
    <source>
        <dbReference type="EMBL" id="UOF91228.1"/>
    </source>
</evidence>
<dbReference type="EMBL" id="CP089291">
    <property type="protein sequence ID" value="UOF91228.1"/>
    <property type="molecule type" value="Genomic_DNA"/>
</dbReference>